<proteinExistence type="predicted"/>
<evidence type="ECO:0000313" key="9">
    <source>
        <dbReference type="EMBL" id="XAY04675.1"/>
    </source>
</evidence>
<feature type="transmembrane region" description="Helical" evidence="7">
    <location>
        <begin position="306"/>
        <end position="323"/>
    </location>
</feature>
<evidence type="ECO:0000259" key="8">
    <source>
        <dbReference type="PROSITE" id="PS50156"/>
    </source>
</evidence>
<feature type="transmembrane region" description="Helical" evidence="7">
    <location>
        <begin position="742"/>
        <end position="764"/>
    </location>
</feature>
<dbReference type="PANTHER" id="PTHR33406">
    <property type="entry name" value="MEMBRANE PROTEIN MJ1562-RELATED"/>
    <property type="match status" value="1"/>
</dbReference>
<feature type="domain" description="SSD" evidence="8">
    <location>
        <begin position="295"/>
        <end position="456"/>
    </location>
</feature>
<sequence>MLTRVLGAIMSLAAHRPRQVAGIVMVLALAGTVAALGLRPTSADDTFISRSSPIFKASQAYHERFGEDAVYVLIREKVSDLALTNDLQVVIGLEGCLAGNAPAKAKIPGGAKGPCGRLRRTKPAKVVFGPGTFVNTAVGGIQDQVQQQLQTATAQGQAAGEQARKAAAAKGFSAADQEKVAKQASETVVGQFYAEALKLASDYGLDPTQLNGPALIAKLVFDDTKPAGTPKARFAYIFPTKDSALIQVRMKPGLSEQQRKTAIADIRAAVRMSEWKLAGGGGSYVVTGAPVIVSDLTTSITRSIELLLIAALLVMALTLLVVYKARLRLAPLLVALAATGITFGLLRVSGARLTMASIAVLPVLIGLAVDYAIQLQSRLQEELDAAGDRDLPAAVGRVVKTGAPTVTTAAIATAAGFLVLLLSPVPMVRGFGGLLVAGIAVALLCALTLGTALQALLPPPPAVSTRKPGAVGPLRASWNGARDILTGNPLTRLARRTGGAVGRLVRRSGAGAVGLAMRRPRRVLGVAAAIAILGWGLDTAATVESDVQKLVPQDLPALRDLNQLEKSTGVGGEIDVLATSDRLTDPEVLQWMADYQQRLVKAYGYTSDRGCGKAQLCPAFSLPDLFRSGLKGQTRESVETLLDAVPAYFSQGVLTADRKTATLAFGIKLMSLERQQQVIDRMRKELDPPAGVKVQLAGLPVLAAQANADVSSPWRRVVALIAGLLMVALVLLVALRSARRALVPLIPIALATGWSALLLSLSGIPLNPMSVTLGALVIAISTEFSVLLAERYRSERIRGLGVEAALRRAYASTGAAVLASGITAIAGFAVLVLSDIRMLRDFGAVTVIDLTVSLLGVLVVLPAVLVLTERRAARSSAPGRDAPPPATRRRPRAERVADQVAAG</sequence>
<dbReference type="PROSITE" id="PS50156">
    <property type="entry name" value="SSD"/>
    <property type="match status" value="2"/>
</dbReference>
<comment type="subcellular location">
    <subcellularLocation>
        <location evidence="1">Cell membrane</location>
        <topology evidence="1">Multi-pass membrane protein</topology>
    </subcellularLocation>
</comment>
<feature type="transmembrane region" description="Helical" evidence="7">
    <location>
        <begin position="810"/>
        <end position="833"/>
    </location>
</feature>
<feature type="transmembrane region" description="Helical" evidence="7">
    <location>
        <begin position="434"/>
        <end position="457"/>
    </location>
</feature>
<feature type="region of interest" description="Disordered" evidence="6">
    <location>
        <begin position="874"/>
        <end position="903"/>
    </location>
</feature>
<dbReference type="AlphaFoldDB" id="A0AAU7ASQ4"/>
<evidence type="ECO:0000256" key="7">
    <source>
        <dbReference type="SAM" id="Phobius"/>
    </source>
</evidence>
<dbReference type="InterPro" id="IPR000731">
    <property type="entry name" value="SSD"/>
</dbReference>
<feature type="domain" description="SSD" evidence="8">
    <location>
        <begin position="741"/>
        <end position="867"/>
    </location>
</feature>
<dbReference type="KEGG" id="parq:DSM112329_01510"/>
<reference evidence="9" key="1">
    <citation type="submission" date="2022-12" db="EMBL/GenBank/DDBJ databases">
        <title>Paraconexibacter alkalitolerans sp. nov. and Baekduia alba sp. nov., isolated from soil and emended description of the genera Paraconexibacter (Chun et al., 2020) and Baekduia (An et al., 2020).</title>
        <authorList>
            <person name="Vieira S."/>
            <person name="Huber K.J."/>
            <person name="Geppert A."/>
            <person name="Wolf J."/>
            <person name="Neumann-Schaal M."/>
            <person name="Muesken M."/>
            <person name="Overmann J."/>
        </authorList>
    </citation>
    <scope>NUCLEOTIDE SEQUENCE</scope>
    <source>
        <strain evidence="9">AEG42_29</strain>
    </source>
</reference>
<organism evidence="9">
    <name type="scientific">Paraconexibacter sp. AEG42_29</name>
    <dbReference type="NCBI Taxonomy" id="2997339"/>
    <lineage>
        <taxon>Bacteria</taxon>
        <taxon>Bacillati</taxon>
        <taxon>Actinomycetota</taxon>
        <taxon>Thermoleophilia</taxon>
        <taxon>Solirubrobacterales</taxon>
        <taxon>Paraconexibacteraceae</taxon>
        <taxon>Paraconexibacter</taxon>
    </lineage>
</organism>
<feature type="transmembrane region" description="Helical" evidence="7">
    <location>
        <begin position="402"/>
        <end position="422"/>
    </location>
</feature>
<dbReference type="InterPro" id="IPR004869">
    <property type="entry name" value="MMPL_dom"/>
</dbReference>
<evidence type="ECO:0000256" key="6">
    <source>
        <dbReference type="SAM" id="MobiDB-lite"/>
    </source>
</evidence>
<dbReference type="PANTHER" id="PTHR33406:SF13">
    <property type="entry name" value="MEMBRANE PROTEIN YDFJ"/>
    <property type="match status" value="1"/>
</dbReference>
<evidence type="ECO:0000256" key="2">
    <source>
        <dbReference type="ARBA" id="ARBA00022475"/>
    </source>
</evidence>
<dbReference type="InterPro" id="IPR050545">
    <property type="entry name" value="Mycobact_MmpL"/>
</dbReference>
<accession>A0AAU7ASQ4</accession>
<keyword evidence="5 7" id="KW-0472">Membrane</keyword>
<dbReference type="EMBL" id="CP114014">
    <property type="protein sequence ID" value="XAY04675.1"/>
    <property type="molecule type" value="Genomic_DNA"/>
</dbReference>
<evidence type="ECO:0000256" key="5">
    <source>
        <dbReference type="ARBA" id="ARBA00023136"/>
    </source>
</evidence>
<gene>
    <name evidence="9" type="ORF">DSM112329_01510</name>
</gene>
<dbReference type="SUPFAM" id="SSF82866">
    <property type="entry name" value="Multidrug efflux transporter AcrB transmembrane domain"/>
    <property type="match status" value="2"/>
</dbReference>
<keyword evidence="4 7" id="KW-1133">Transmembrane helix</keyword>
<feature type="transmembrane region" description="Helical" evidence="7">
    <location>
        <begin position="845"/>
        <end position="867"/>
    </location>
</feature>
<evidence type="ECO:0000256" key="1">
    <source>
        <dbReference type="ARBA" id="ARBA00004651"/>
    </source>
</evidence>
<dbReference type="GO" id="GO:0005886">
    <property type="term" value="C:plasma membrane"/>
    <property type="evidence" value="ECO:0007669"/>
    <property type="project" value="UniProtKB-SubCell"/>
</dbReference>
<evidence type="ECO:0000256" key="4">
    <source>
        <dbReference type="ARBA" id="ARBA00022989"/>
    </source>
</evidence>
<keyword evidence="3 7" id="KW-0812">Transmembrane</keyword>
<feature type="transmembrane region" description="Helical" evidence="7">
    <location>
        <begin position="353"/>
        <end position="373"/>
    </location>
</feature>
<feature type="transmembrane region" description="Helical" evidence="7">
    <location>
        <begin position="329"/>
        <end position="346"/>
    </location>
</feature>
<dbReference type="Pfam" id="PF03176">
    <property type="entry name" value="MMPL"/>
    <property type="match status" value="2"/>
</dbReference>
<name>A0AAU7ASQ4_9ACTN</name>
<feature type="transmembrane region" description="Helical" evidence="7">
    <location>
        <begin position="20"/>
        <end position="38"/>
    </location>
</feature>
<feature type="transmembrane region" description="Helical" evidence="7">
    <location>
        <begin position="717"/>
        <end position="735"/>
    </location>
</feature>
<protein>
    <recommendedName>
        <fullName evidence="8">SSD domain-containing protein</fullName>
    </recommendedName>
</protein>
<dbReference type="Gene3D" id="1.20.1640.10">
    <property type="entry name" value="Multidrug efflux transporter AcrB transmembrane domain"/>
    <property type="match status" value="2"/>
</dbReference>
<feature type="transmembrane region" description="Helical" evidence="7">
    <location>
        <begin position="770"/>
        <end position="789"/>
    </location>
</feature>
<evidence type="ECO:0000256" key="3">
    <source>
        <dbReference type="ARBA" id="ARBA00022692"/>
    </source>
</evidence>
<dbReference type="RefSeq" id="WP_354701203.1">
    <property type="nucleotide sequence ID" value="NZ_CP114014.1"/>
</dbReference>
<keyword evidence="2" id="KW-1003">Cell membrane</keyword>